<dbReference type="InterPro" id="IPR049363">
    <property type="entry name" value="RMI1_N"/>
</dbReference>
<organism evidence="5 6">
    <name type="scientific">Puccinia striiformis</name>
    <dbReference type="NCBI Taxonomy" id="27350"/>
    <lineage>
        <taxon>Eukaryota</taxon>
        <taxon>Fungi</taxon>
        <taxon>Dikarya</taxon>
        <taxon>Basidiomycota</taxon>
        <taxon>Pucciniomycotina</taxon>
        <taxon>Pucciniomycetes</taxon>
        <taxon>Pucciniales</taxon>
        <taxon>Pucciniaceae</taxon>
        <taxon>Puccinia</taxon>
    </lineage>
</organism>
<evidence type="ECO:0000259" key="4">
    <source>
        <dbReference type="Pfam" id="PF21000"/>
    </source>
</evidence>
<name>A0A2S4WL58_9BASI</name>
<dbReference type="Proteomes" id="UP000238274">
    <property type="component" value="Unassembled WGS sequence"/>
</dbReference>
<reference evidence="6" key="2">
    <citation type="journal article" date="2018" name="BMC Genomics">
        <title>Genomic insights into host adaptation between the wheat stripe rust pathogen (Puccinia striiformis f. sp. tritici) and the barley stripe rust pathogen (Puccinia striiformis f. sp. hordei).</title>
        <authorList>
            <person name="Xia C."/>
            <person name="Wang M."/>
            <person name="Yin C."/>
            <person name="Cornejo O.E."/>
            <person name="Hulbert S.H."/>
            <person name="Chen X."/>
        </authorList>
    </citation>
    <scope>NUCLEOTIDE SEQUENCE [LARGE SCALE GENOMIC DNA]</scope>
    <source>
        <strain evidence="6">93TX-2</strain>
    </source>
</reference>
<dbReference type="OrthoDB" id="341511at2759"/>
<dbReference type="AlphaFoldDB" id="A0A2S4WL58"/>
<dbReference type="Pfam" id="PF08585">
    <property type="entry name" value="RMI1_N_C"/>
    <property type="match status" value="1"/>
</dbReference>
<accession>A0A2S4WL58</accession>
<feature type="domain" description="RecQ mediated genome instability protein 1 OB-fold" evidence="3">
    <location>
        <begin position="92"/>
        <end position="219"/>
    </location>
</feature>
<dbReference type="VEuPathDB" id="FungiDB:PSTT_03842"/>
<dbReference type="PANTHER" id="PTHR14790:SF15">
    <property type="entry name" value="RECQ-MEDIATED GENOME INSTABILITY PROTEIN 1"/>
    <property type="match status" value="1"/>
</dbReference>
<sequence>MADSAVPRAVRNWFKTTYPSVIFNEAWLTQCCEYLQTHFDLTPPQLIKKIENQLLLSDLSTSTTNEGSPLTDLRNSETEEVERQIKIKELPPNRGVLVQIQSITEIGHSALSLQNVHSKIMDDVQGRDRVLDLEDPESEDRQAPIVYPRAMLKLTISDGHHSLPAIEYQKIEGLNLSETPLGCKLLIKAATVRRGIVLLTPENTTIKGFQVDELDSNRDRIFQEGLNARLKYVNRIHIYIRADLSIFMFVVGRGLTNSRTGEPEDLIDNGLQQVETRTRNRTTATSSSLQSAPIVNTHDDHHQRVIELSDSDDYFDDNSDFEAQLFSPSDLISYLAFSCSSVFLLLIGRWTYRNLILEIQMKSLSS</sequence>
<evidence type="ECO:0000313" key="6">
    <source>
        <dbReference type="Proteomes" id="UP000238274"/>
    </source>
</evidence>
<dbReference type="PANTHER" id="PTHR14790">
    <property type="entry name" value="RECQ-MEDIATED GENOME INSTABILITY PROTEIN 1 RMI1"/>
    <property type="match status" value="1"/>
</dbReference>
<reference evidence="6" key="3">
    <citation type="journal article" date="2018" name="Mol. Plant Microbe Interact.">
        <title>Genome sequence resources for the wheat stripe rust pathogen (Puccinia striiformis f. sp. tritici) and the barley stripe rust pathogen (Puccinia striiformis f. sp. hordei).</title>
        <authorList>
            <person name="Xia C."/>
            <person name="Wang M."/>
            <person name="Yin C."/>
            <person name="Cornejo O.E."/>
            <person name="Hulbert S.H."/>
            <person name="Chen X."/>
        </authorList>
    </citation>
    <scope>NUCLEOTIDE SEQUENCE [LARGE SCALE GENOMIC DNA]</scope>
    <source>
        <strain evidence="6">93TX-2</strain>
    </source>
</reference>
<evidence type="ECO:0000256" key="2">
    <source>
        <dbReference type="ARBA" id="ARBA00018987"/>
    </source>
</evidence>
<comment type="caution">
    <text evidence="5">The sequence shown here is derived from an EMBL/GenBank/DDBJ whole genome shotgun (WGS) entry which is preliminary data.</text>
</comment>
<reference evidence="5 6" key="1">
    <citation type="submission" date="2017-12" db="EMBL/GenBank/DDBJ databases">
        <title>Gene loss provides genomic basis for host adaptation in cereal stripe rust fungi.</title>
        <authorList>
            <person name="Xia C."/>
        </authorList>
    </citation>
    <scope>NUCLEOTIDE SEQUENCE [LARGE SCALE GENOMIC DNA]</scope>
    <source>
        <strain evidence="5 6">93TX-2</strain>
    </source>
</reference>
<comment type="similarity">
    <text evidence="1">Belongs to the RMI1 family.</text>
</comment>
<dbReference type="GO" id="GO:0000712">
    <property type="term" value="P:resolution of meiotic recombination intermediates"/>
    <property type="evidence" value="ECO:0007669"/>
    <property type="project" value="TreeGrafter"/>
</dbReference>
<dbReference type="InterPro" id="IPR013894">
    <property type="entry name" value="RMI1_OB"/>
</dbReference>
<dbReference type="Gene3D" id="2.40.50.770">
    <property type="entry name" value="RecQ-mediated genome instability protein Rmi1, C-terminal domain"/>
    <property type="match status" value="1"/>
</dbReference>
<proteinExistence type="inferred from homology"/>
<dbReference type="SMART" id="SM01161">
    <property type="entry name" value="DUF1767"/>
    <property type="match status" value="1"/>
</dbReference>
<dbReference type="GO" id="GO:0016604">
    <property type="term" value="C:nuclear body"/>
    <property type="evidence" value="ECO:0007669"/>
    <property type="project" value="TreeGrafter"/>
</dbReference>
<evidence type="ECO:0000313" key="5">
    <source>
        <dbReference type="EMBL" id="POW22499.1"/>
    </source>
</evidence>
<dbReference type="GO" id="GO:0000724">
    <property type="term" value="P:double-strand break repair via homologous recombination"/>
    <property type="evidence" value="ECO:0007669"/>
    <property type="project" value="TreeGrafter"/>
</dbReference>
<dbReference type="GO" id="GO:0031422">
    <property type="term" value="C:RecQ family helicase-topoisomerase III complex"/>
    <property type="evidence" value="ECO:0007669"/>
    <property type="project" value="TreeGrafter"/>
</dbReference>
<dbReference type="InterPro" id="IPR042470">
    <property type="entry name" value="RMI1_N_C_sf"/>
</dbReference>
<evidence type="ECO:0000256" key="1">
    <source>
        <dbReference type="ARBA" id="ARBA00006395"/>
    </source>
</evidence>
<dbReference type="VEuPathDB" id="FungiDB:PSHT_01244"/>
<keyword evidence="6" id="KW-1185">Reference proteome</keyword>
<protein>
    <recommendedName>
        <fullName evidence="2">RecQ-mediated genome instability protein 1</fullName>
    </recommendedName>
</protein>
<dbReference type="EMBL" id="PKSM01000009">
    <property type="protein sequence ID" value="POW22499.1"/>
    <property type="molecule type" value="Genomic_DNA"/>
</dbReference>
<dbReference type="Pfam" id="PF21000">
    <property type="entry name" value="RMI1_N_N"/>
    <property type="match status" value="1"/>
</dbReference>
<gene>
    <name evidence="5" type="ORF">PSHT_01244</name>
</gene>
<feature type="domain" description="RMI1 N-terminal" evidence="4">
    <location>
        <begin position="15"/>
        <end position="62"/>
    </location>
</feature>
<evidence type="ECO:0000259" key="3">
    <source>
        <dbReference type="Pfam" id="PF08585"/>
    </source>
</evidence>